<keyword evidence="12" id="KW-1185">Reference proteome</keyword>
<feature type="transmembrane region" description="Helical" evidence="9">
    <location>
        <begin position="146"/>
        <end position="164"/>
    </location>
</feature>
<dbReference type="InterPro" id="IPR005829">
    <property type="entry name" value="Sugar_transporter_CS"/>
</dbReference>
<dbReference type="InterPro" id="IPR036259">
    <property type="entry name" value="MFS_trans_sf"/>
</dbReference>
<protein>
    <recommendedName>
        <fullName evidence="10">Major facilitator superfamily (MFS) profile domain-containing protein</fullName>
    </recommendedName>
</protein>
<keyword evidence="5 9" id="KW-0812">Transmembrane</keyword>
<feature type="transmembrane region" description="Helical" evidence="9">
    <location>
        <begin position="170"/>
        <end position="191"/>
    </location>
</feature>
<dbReference type="AlphaFoldDB" id="A0AA39G6V7"/>
<evidence type="ECO:0000313" key="11">
    <source>
        <dbReference type="EMBL" id="KAK0182433.1"/>
    </source>
</evidence>
<dbReference type="FunFam" id="1.20.1250.20:FF:000218">
    <property type="entry name" value="facilitated trehalose transporter Tret1"/>
    <property type="match status" value="1"/>
</dbReference>
<evidence type="ECO:0000256" key="1">
    <source>
        <dbReference type="ARBA" id="ARBA00004651"/>
    </source>
</evidence>
<dbReference type="PROSITE" id="PS50850">
    <property type="entry name" value="MFS"/>
    <property type="match status" value="1"/>
</dbReference>
<keyword evidence="8" id="KW-0325">Glycoprotein</keyword>
<dbReference type="InterPro" id="IPR050549">
    <property type="entry name" value="MFS_Trehalose_Transporter"/>
</dbReference>
<evidence type="ECO:0000256" key="4">
    <source>
        <dbReference type="ARBA" id="ARBA00022597"/>
    </source>
</evidence>
<comment type="subcellular location">
    <subcellularLocation>
        <location evidence="1">Cell membrane</location>
        <topology evidence="1">Multi-pass membrane protein</topology>
    </subcellularLocation>
</comment>
<feature type="transmembrane region" description="Helical" evidence="9">
    <location>
        <begin position="421"/>
        <end position="441"/>
    </location>
</feature>
<dbReference type="EMBL" id="JAQQBR010000001">
    <property type="protein sequence ID" value="KAK0182433.1"/>
    <property type="molecule type" value="Genomic_DNA"/>
</dbReference>
<organism evidence="11 12">
    <name type="scientific">Microctonus hyperodae</name>
    <name type="common">Parasitoid wasp</name>
    <dbReference type="NCBI Taxonomy" id="165561"/>
    <lineage>
        <taxon>Eukaryota</taxon>
        <taxon>Metazoa</taxon>
        <taxon>Ecdysozoa</taxon>
        <taxon>Arthropoda</taxon>
        <taxon>Hexapoda</taxon>
        <taxon>Insecta</taxon>
        <taxon>Pterygota</taxon>
        <taxon>Neoptera</taxon>
        <taxon>Endopterygota</taxon>
        <taxon>Hymenoptera</taxon>
        <taxon>Apocrita</taxon>
        <taxon>Ichneumonoidea</taxon>
        <taxon>Braconidae</taxon>
        <taxon>Euphorinae</taxon>
        <taxon>Microctonus</taxon>
    </lineage>
</organism>
<feature type="transmembrane region" description="Helical" evidence="9">
    <location>
        <begin position="254"/>
        <end position="277"/>
    </location>
</feature>
<dbReference type="PANTHER" id="PTHR48021:SF1">
    <property type="entry name" value="GH07001P-RELATED"/>
    <property type="match status" value="1"/>
</dbReference>
<dbReference type="Gene3D" id="1.20.1250.20">
    <property type="entry name" value="MFS general substrate transporter like domains"/>
    <property type="match status" value="1"/>
</dbReference>
<evidence type="ECO:0000256" key="9">
    <source>
        <dbReference type="SAM" id="Phobius"/>
    </source>
</evidence>
<evidence type="ECO:0000259" key="10">
    <source>
        <dbReference type="PROSITE" id="PS50850"/>
    </source>
</evidence>
<proteinExistence type="predicted"/>
<evidence type="ECO:0000256" key="6">
    <source>
        <dbReference type="ARBA" id="ARBA00022989"/>
    </source>
</evidence>
<dbReference type="SUPFAM" id="SSF103473">
    <property type="entry name" value="MFS general substrate transporter"/>
    <property type="match status" value="1"/>
</dbReference>
<keyword evidence="4" id="KW-0762">Sugar transport</keyword>
<dbReference type="PANTHER" id="PTHR48021">
    <property type="match status" value="1"/>
</dbReference>
<evidence type="ECO:0000313" key="12">
    <source>
        <dbReference type="Proteomes" id="UP001168972"/>
    </source>
</evidence>
<dbReference type="InterPro" id="IPR003663">
    <property type="entry name" value="Sugar/inositol_transpt"/>
</dbReference>
<dbReference type="GO" id="GO:0005886">
    <property type="term" value="C:plasma membrane"/>
    <property type="evidence" value="ECO:0007669"/>
    <property type="project" value="UniProtKB-SubCell"/>
</dbReference>
<feature type="transmembrane region" description="Helical" evidence="9">
    <location>
        <begin position="322"/>
        <end position="342"/>
    </location>
</feature>
<dbReference type="Proteomes" id="UP001168972">
    <property type="component" value="Unassembled WGS sequence"/>
</dbReference>
<keyword evidence="3" id="KW-1003">Cell membrane</keyword>
<sequence>MFPTKVSGHRFGFWLQWFAAIEVFIMGLTVGVVCSWASPYLAKLSRPDSPLPITDDEAAWFASLINISRPLGAILGAIFVAIFGTKISTSLIGIPFALGWACFFIVKSISLIYISRLLSGIGIGWFYSAFPLYIGEISDPKIRGALVSFIMQGLLIGITLGSVMGAYLDIWLFAVISFVPSVIYVITFFAMPQTPYFLVSRHRNKEAARSIQLYNRNADVSTELNNLIKFMASDKQLSFLDTLRELNTPINRKTLLMIGTVYAFVQLSGLFTVTAYLETMLIRAHVTVITPSLLVIIVNISGIIGSWVAIYTNDKFGRTIMLAISCGGVSTAMTLWGINYWLLDLGYDNPNYQWLSIAASFIYHIALAVGLMPVPTILTSEMFAPKIKSIAACIINITSGIFAFSASRSYHPMVEYLTEKFVFWIYALLMIITAVYTLTCIPETKGKSLAEIQELLAKRKDINKKIAIDRKTSL</sequence>
<keyword evidence="6 9" id="KW-1133">Transmembrane helix</keyword>
<evidence type="ECO:0000256" key="8">
    <source>
        <dbReference type="ARBA" id="ARBA00023180"/>
    </source>
</evidence>
<feature type="transmembrane region" description="Helical" evidence="9">
    <location>
        <begin position="12"/>
        <end position="38"/>
    </location>
</feature>
<dbReference type="PRINTS" id="PR00171">
    <property type="entry name" value="SUGRTRNSPORT"/>
</dbReference>
<evidence type="ECO:0000256" key="5">
    <source>
        <dbReference type="ARBA" id="ARBA00022692"/>
    </source>
</evidence>
<dbReference type="InterPro" id="IPR005828">
    <property type="entry name" value="MFS_sugar_transport-like"/>
</dbReference>
<evidence type="ECO:0000256" key="7">
    <source>
        <dbReference type="ARBA" id="ARBA00023136"/>
    </source>
</evidence>
<dbReference type="GO" id="GO:0022857">
    <property type="term" value="F:transmembrane transporter activity"/>
    <property type="evidence" value="ECO:0007669"/>
    <property type="project" value="InterPro"/>
</dbReference>
<dbReference type="PROSITE" id="PS00217">
    <property type="entry name" value="SUGAR_TRANSPORT_2"/>
    <property type="match status" value="1"/>
</dbReference>
<dbReference type="InterPro" id="IPR020846">
    <property type="entry name" value="MFS_dom"/>
</dbReference>
<comment type="caution">
    <text evidence="11">The sequence shown here is derived from an EMBL/GenBank/DDBJ whole genome shotgun (WGS) entry which is preliminary data.</text>
</comment>
<feature type="transmembrane region" description="Helical" evidence="9">
    <location>
        <begin position="390"/>
        <end position="409"/>
    </location>
</feature>
<accession>A0AA39G6V7</accession>
<reference evidence="11" key="2">
    <citation type="submission" date="2023-03" db="EMBL/GenBank/DDBJ databases">
        <authorList>
            <person name="Inwood S.N."/>
            <person name="Skelly J.G."/>
            <person name="Guhlin J."/>
            <person name="Harrop T.W.R."/>
            <person name="Goldson S.G."/>
            <person name="Dearden P.K."/>
        </authorList>
    </citation>
    <scope>NUCLEOTIDE SEQUENCE</scope>
    <source>
        <strain evidence="11">Lincoln</strain>
        <tissue evidence="11">Whole body</tissue>
    </source>
</reference>
<evidence type="ECO:0000256" key="3">
    <source>
        <dbReference type="ARBA" id="ARBA00022475"/>
    </source>
</evidence>
<reference evidence="11" key="1">
    <citation type="journal article" date="2023" name="bioRxiv">
        <title>Scaffold-level genome assemblies of two parasitoid biocontrol wasps reveal the parthenogenesis mechanism and an associated novel virus.</title>
        <authorList>
            <person name="Inwood S."/>
            <person name="Skelly J."/>
            <person name="Guhlin J."/>
            <person name="Harrop T."/>
            <person name="Goldson S."/>
            <person name="Dearden P."/>
        </authorList>
    </citation>
    <scope>NUCLEOTIDE SEQUENCE</scope>
    <source>
        <strain evidence="11">Lincoln</strain>
        <tissue evidence="11">Whole body</tissue>
    </source>
</reference>
<gene>
    <name evidence="11" type="ORF">PV327_000575</name>
</gene>
<feature type="transmembrane region" description="Helical" evidence="9">
    <location>
        <begin position="289"/>
        <end position="310"/>
    </location>
</feature>
<feature type="transmembrane region" description="Helical" evidence="9">
    <location>
        <begin position="354"/>
        <end position="378"/>
    </location>
</feature>
<name>A0AA39G6V7_MICHY</name>
<feature type="transmembrane region" description="Helical" evidence="9">
    <location>
        <begin position="112"/>
        <end position="134"/>
    </location>
</feature>
<evidence type="ECO:0000256" key="2">
    <source>
        <dbReference type="ARBA" id="ARBA00022448"/>
    </source>
</evidence>
<keyword evidence="7 9" id="KW-0472">Membrane</keyword>
<keyword evidence="2" id="KW-0813">Transport</keyword>
<dbReference type="Pfam" id="PF00083">
    <property type="entry name" value="Sugar_tr"/>
    <property type="match status" value="1"/>
</dbReference>
<feature type="domain" description="Major facilitator superfamily (MFS) profile" evidence="10">
    <location>
        <begin position="15"/>
        <end position="445"/>
    </location>
</feature>